<dbReference type="RefSeq" id="XP_013953463.1">
    <property type="nucleotide sequence ID" value="XM_014097988.1"/>
</dbReference>
<feature type="domain" description="ABC toxin N-terminal" evidence="5">
    <location>
        <begin position="1040"/>
        <end position="1161"/>
    </location>
</feature>
<dbReference type="GeneID" id="25788786"/>
<sequence length="2577" mass="287124">MLAVSDAARCYHLLLNSNETDAEGFKIRLFANEPTASIYSLISCQHIAVTPETIKPAVIKLLDVAISYGFNIGQDPINNLFDMDEFANVIDGIDAEALRTFFRNLQRLQALVRFPEDLDALLRSPFKSAFQIAHAPKDAFVTTISHYGLPAERAILIHEHASLVDMRNEQVWAAMLASKTDIHLSALTSSDTAAPSDSVVALATPTTKQTTSYTQIFGDIVLGGCDDCNAVTSPAAYFVDLLRMLKNAPSDSSKPTGPSLLDKLTERRPDLLTMQLSCVNTNVLIPYIDLANEAMESFIKNVGNIVPPTPVPIQGFNMTEEDTSDTSLSEPQHTDYGIYQTQIAAQNFPLTVFPYSQALDTQRLFFSNLKVSLSDVVALFGSEQRLFPTTDGSTPPTSDMLKLAKDVLSSADAAEYLGLSPADHVAITGSSVYSLDFFKAVIDPNMQDDAYGQKIGRLGTAQYWGYESDQLMLSENNDEGLPFVKSQFLRRSEITVEQLLGLLRARTLQGQLVLENADASPTFSGKLEDLRLRHPTKDNAKAALTVPDCKLLQSFIRLWHKTGWTVQDLDCLITSFGTKDTLYNITPQTIVAMSAVQRISTLTGIEVFRLMPLWDLMDTNGDNSLYAKLFLGGKADRQDAVFGKDDQGRYLAGGLSLEENRAPLLAAFRLTEESFSAIVAAANIQNDKLDLANVTSIYRISLFCQILAIDPKYFEGLQGLLNPSLVFESPQAAFSIIKEFQELVDAGLSQEQLLFFTGNDQAMLSRGLDLGLSMLQIVLAASDIIINIQSSKDTLPVITEGMMASPADVTTASVKLFDSATAQLVTEFIESDQPFPLGTLLAHDTTVFAQSMLRIVSRATGLYVSMKLSVDEVQFFQVQVNPTLAVDFGNISFAAIQFLQRYRDLADKLNGPTALLQFLKWTSTSPHDGLVTALATLTALSETQIEEYLAQRFPGQEEQQIVTLFSGVTELKILLDCFAFVNSTGVPGLTLKLLFTLGTPIIPPTAPTDFDNAAKVRLLLRSTPSSPNGADLRAQVNSGLRQNQRVALVSYLLQHKYIISEGITDADGLFEFLLIDVQMGPCLETSRIKQAISTVQVYVRRCILGLEKGKGVSSDTMNMDRWNWMQNYRIWEANRKVFLYPENWLDASLRDDKSEVFQMLESSILQNDLDSNKIIDLIKGYVYGVGEIADLDVQAYLWKKGEDEFTGTFHFFARTRTAPYIYYYRTLDIVPRPRGALVYMYWQPWTKIDIEVPILEVDADGKPLPLSGSYLIPALYGERLFLFFPQIVLKTSSNPNATGKIIEGVGDEDVDTLKASKCWQIQMGWAEYRNGKWTPKQVSQAALEVRGAQETDFPIANGKKPDDKIWLKAQEFPSISSFKFWIKSRPTGLIPPKTDTTNSSPSPPRKAPEPSTSILMIEVERWIEVDQGSLLPRYINYPLGRFEMRGSQVILVDLSAAPATDPFKKPWLSTIPTVFNKMSWHIEKDGDKRTPEIPIDRGSGPEQPLLGIVTKLVDNTPKKDVEWTLSFNHSQVNKATGLIQDIITTESTISYITYPTSTSTTTFPSDVFQHTLDRDLISMSTSYEGVDQLYAFLSSVSADDTFLAFGKRNGPVHELSTPYALYNWELGAHSIMLLMERLQATGQYDLAISIAHLVFDPTIDGTSLDRCWLFLPFKELANGQIDSVEDILKKLKPSSGSEDGMATNILEWRKNPFNAHIVARTRPLAFMRRIIMKYIEILVASGDVYFRQNTLEALPLAIQRYVEASHVFGSAPIPVPKLTKPVFQSYADLEKTLDDFSNSQFDMELDFPFYSDPASRGTTTAQGGVALMGILKTTYFCVPSNPKLVELRNLIDDRLFKIRNCQDINGVVRSLALFEPPIDPGLLVRATAYGISISQLLSSTVGPMPNYRFQYLLQKALELCIELKSMGQTLLSIKEKKDTEALANLRARQDIVIQSLMIEAKKIAKTEAESSIDALLESRKGLVTRLEYFLALSGSDDVSVPDENKDWEDIAQAIEKPTTDNLRMTSHEKLEMQKADEAAALNQKATILDIAASIVKAIPDISEEIEPFGVGVSIGSITRNVAEAMLINSSVMRFQAQSSEYEGTRASRTGFLIKQLQDRRLQANMAGREIKQVDKQIATARIRVEMCERDIEIQQQQAQQARDTEEWLRSKYTSEQLYGWMEGVVRNLYHQTYLIADDLAQKAQKAFRFEKGDQSVDFIGPSTWDEGRQGMFSGENLYLSLKRLETAYMEHRFHDFEIVKNISLRQIRPWALLTLRETGTAEFDLPEVLFDFDFPGHYSRRIKSVGMTIPCIVGPYTSVNATLTLLEHRYRTKPDAKNGADYPQKDSDERFQTDQIPIQSIAVSHGQQDSGVFNLDFRDERYIPFEGAGAISKWRLELPTSVKQFDYNTISDIVLHVKYTAIQGGAAFRKAASDAASTFQKNAAGLSATEGMFALLDLKNDFPTEWHRLVSADKTQPSSMPLSALQDRLPFFTRGTQVKAETISVLVLSDTKINMVEDITLTTTKQVALTSGSAIGSYQVATAKDLTDAVGNWSLTLLPKAMSANVSRILIVYRYIL</sequence>
<proteinExistence type="predicted"/>
<dbReference type="InterPro" id="IPR041079">
    <property type="entry name" value="Neuraminidase-like"/>
</dbReference>
<dbReference type="InParanoid" id="G9N2F4"/>
<comment type="caution">
    <text evidence="6">The sequence shown here is derived from an EMBL/GenBank/DDBJ whole genome shotgun (WGS) entry which is preliminary data.</text>
</comment>
<organism evidence="6 7">
    <name type="scientific">Hypocrea virens (strain Gv29-8 / FGSC 10586)</name>
    <name type="common">Gliocladium virens</name>
    <name type="synonym">Trichoderma virens</name>
    <dbReference type="NCBI Taxonomy" id="413071"/>
    <lineage>
        <taxon>Eukaryota</taxon>
        <taxon>Fungi</taxon>
        <taxon>Dikarya</taxon>
        <taxon>Ascomycota</taxon>
        <taxon>Pezizomycotina</taxon>
        <taxon>Sordariomycetes</taxon>
        <taxon>Hypocreomycetidae</taxon>
        <taxon>Hypocreales</taxon>
        <taxon>Hypocreaceae</taxon>
        <taxon>Trichoderma</taxon>
    </lineage>
</organism>
<evidence type="ECO:0000259" key="5">
    <source>
        <dbReference type="Pfam" id="PF20220"/>
    </source>
</evidence>
<keyword evidence="7" id="KW-1185">Reference proteome</keyword>
<evidence type="ECO:0008006" key="8">
    <source>
        <dbReference type="Google" id="ProtNLM"/>
    </source>
</evidence>
<dbReference type="Pfam" id="PF18276">
    <property type="entry name" value="TcA_TcB_BD"/>
    <property type="match status" value="1"/>
</dbReference>
<evidence type="ECO:0000259" key="4">
    <source>
        <dbReference type="Pfam" id="PF18413"/>
    </source>
</evidence>
<accession>G9N2F4</accession>
<feature type="domain" description="Neuraminidase-like" evidence="4">
    <location>
        <begin position="1191"/>
        <end position="1384"/>
    </location>
</feature>
<dbReference type="InterPro" id="IPR046839">
    <property type="entry name" value="ABC_toxin_N"/>
</dbReference>
<gene>
    <name evidence="6" type="ORF">TRIVIDRAFT_172252</name>
</gene>
<evidence type="ECO:0000259" key="3">
    <source>
        <dbReference type="Pfam" id="PF18276"/>
    </source>
</evidence>
<dbReference type="HOGENOM" id="CLU_000189_0_0_1"/>
<dbReference type="OMA" id="TTYFCVP"/>
<dbReference type="Proteomes" id="UP000007115">
    <property type="component" value="Unassembled WGS sequence"/>
</dbReference>
<feature type="region of interest" description="Disordered" evidence="2">
    <location>
        <begin position="1387"/>
        <end position="1411"/>
    </location>
</feature>
<dbReference type="Pfam" id="PF20220">
    <property type="entry name" value="ABC_toxin_N"/>
    <property type="match status" value="1"/>
</dbReference>
<keyword evidence="1" id="KW-0175">Coiled coil</keyword>
<evidence type="ECO:0000256" key="1">
    <source>
        <dbReference type="SAM" id="Coils"/>
    </source>
</evidence>
<evidence type="ECO:0000313" key="6">
    <source>
        <dbReference type="EMBL" id="EHK19265.1"/>
    </source>
</evidence>
<protein>
    <recommendedName>
        <fullName evidence="8">Insecticidal toxin complex protein</fullName>
    </recommendedName>
</protein>
<evidence type="ECO:0000256" key="2">
    <source>
        <dbReference type="SAM" id="MobiDB-lite"/>
    </source>
</evidence>
<dbReference type="EMBL" id="ABDF02000084">
    <property type="protein sequence ID" value="EHK19265.1"/>
    <property type="molecule type" value="Genomic_DNA"/>
</dbReference>
<evidence type="ECO:0000313" key="7">
    <source>
        <dbReference type="Proteomes" id="UP000007115"/>
    </source>
</evidence>
<dbReference type="Pfam" id="PF18413">
    <property type="entry name" value="Neuraminidase"/>
    <property type="match status" value="1"/>
</dbReference>
<dbReference type="OrthoDB" id="4890633at2759"/>
<dbReference type="VEuPathDB" id="FungiDB:TRIVIDRAFT_172252"/>
<feature type="coiled-coil region" evidence="1">
    <location>
        <begin position="2137"/>
        <end position="2164"/>
    </location>
</feature>
<dbReference type="InterPro" id="IPR040840">
    <property type="entry name" value="TcA_TcB_BD"/>
</dbReference>
<dbReference type="STRING" id="413071.G9N2F4"/>
<feature type="domain" description="Tc toxin complex TcA C-terminal TcB-binding" evidence="3">
    <location>
        <begin position="2135"/>
        <end position="2421"/>
    </location>
</feature>
<reference evidence="6 7" key="1">
    <citation type="journal article" date="2011" name="Genome Biol.">
        <title>Comparative genome sequence analysis underscores mycoparasitism as the ancestral life style of Trichoderma.</title>
        <authorList>
            <person name="Kubicek C.P."/>
            <person name="Herrera-Estrella A."/>
            <person name="Seidl-Seiboth V."/>
            <person name="Martinez D.A."/>
            <person name="Druzhinina I.S."/>
            <person name="Thon M."/>
            <person name="Zeilinger S."/>
            <person name="Casas-Flores S."/>
            <person name="Horwitz B.A."/>
            <person name="Mukherjee P.K."/>
            <person name="Mukherjee M."/>
            <person name="Kredics L."/>
            <person name="Alcaraz L.D."/>
            <person name="Aerts A."/>
            <person name="Antal Z."/>
            <person name="Atanasova L."/>
            <person name="Cervantes-Badillo M.G."/>
            <person name="Challacombe J."/>
            <person name="Chertkov O."/>
            <person name="McCluskey K."/>
            <person name="Coulpier F."/>
            <person name="Deshpande N."/>
            <person name="von Doehren H."/>
            <person name="Ebbole D.J."/>
            <person name="Esquivel-Naranjo E.U."/>
            <person name="Fekete E."/>
            <person name="Flipphi M."/>
            <person name="Glaser F."/>
            <person name="Gomez-Rodriguez E.Y."/>
            <person name="Gruber S."/>
            <person name="Han C."/>
            <person name="Henrissat B."/>
            <person name="Hermosa R."/>
            <person name="Hernandez-Onate M."/>
            <person name="Karaffa L."/>
            <person name="Kosti I."/>
            <person name="Le Crom S."/>
            <person name="Lindquist E."/>
            <person name="Lucas S."/>
            <person name="Luebeck M."/>
            <person name="Luebeck P.S."/>
            <person name="Margeot A."/>
            <person name="Metz B."/>
            <person name="Misra M."/>
            <person name="Nevalainen H."/>
            <person name="Omann M."/>
            <person name="Packer N."/>
            <person name="Perrone G."/>
            <person name="Uresti-Rivera E.E."/>
            <person name="Salamov A."/>
            <person name="Schmoll M."/>
            <person name="Seiboth B."/>
            <person name="Shapiro H."/>
            <person name="Sukno S."/>
            <person name="Tamayo-Ramos J.A."/>
            <person name="Tisch D."/>
            <person name="Wiest A."/>
            <person name="Wilkinson H.H."/>
            <person name="Zhang M."/>
            <person name="Coutinho P.M."/>
            <person name="Kenerley C.M."/>
            <person name="Monte E."/>
            <person name="Baker S.E."/>
            <person name="Grigoriev I.V."/>
        </authorList>
    </citation>
    <scope>NUCLEOTIDE SEQUENCE [LARGE SCALE GENOMIC DNA]</scope>
    <source>
        <strain evidence="7">Gv29-8 / FGSC 10586</strain>
    </source>
</reference>
<dbReference type="eggNOG" id="ENOG502RX9A">
    <property type="taxonomic scope" value="Eukaryota"/>
</dbReference>
<name>G9N2F4_HYPVG</name>